<keyword evidence="3" id="KW-1185">Reference proteome</keyword>
<evidence type="ECO:0000256" key="1">
    <source>
        <dbReference type="SAM" id="SignalP"/>
    </source>
</evidence>
<gene>
    <name evidence="2" type="ORF">PGT21_020973</name>
</gene>
<dbReference type="EMBL" id="VSWC01000197">
    <property type="protein sequence ID" value="KAA1064990.1"/>
    <property type="molecule type" value="Genomic_DNA"/>
</dbReference>
<keyword evidence="1" id="KW-0732">Signal</keyword>
<dbReference type="AlphaFoldDB" id="A0A5B0LMF0"/>
<reference evidence="2 3" key="1">
    <citation type="submission" date="2019-05" db="EMBL/GenBank/DDBJ databases">
        <title>Emergence of the Ug99 lineage of the wheat stem rust pathogen through somatic hybridization.</title>
        <authorList>
            <person name="Li F."/>
            <person name="Upadhyaya N.M."/>
            <person name="Sperschneider J."/>
            <person name="Matny O."/>
            <person name="Nguyen-Phuc H."/>
            <person name="Mago R."/>
            <person name="Raley C."/>
            <person name="Miller M.E."/>
            <person name="Silverstein K.A.T."/>
            <person name="Henningsen E."/>
            <person name="Hirsch C.D."/>
            <person name="Visser B."/>
            <person name="Pretorius Z.A."/>
            <person name="Steffenson B.J."/>
            <person name="Schwessinger B."/>
            <person name="Dodds P.N."/>
            <person name="Figueroa M."/>
        </authorList>
    </citation>
    <scope>NUCLEOTIDE SEQUENCE [LARGE SCALE GENOMIC DNA]</scope>
    <source>
        <strain evidence="2">21-0</strain>
    </source>
</reference>
<evidence type="ECO:0000313" key="3">
    <source>
        <dbReference type="Proteomes" id="UP000324748"/>
    </source>
</evidence>
<protein>
    <recommendedName>
        <fullName evidence="4">Secreted protein</fullName>
    </recommendedName>
</protein>
<feature type="signal peptide" evidence="1">
    <location>
        <begin position="1"/>
        <end position="23"/>
    </location>
</feature>
<name>A0A5B0LMF0_PUCGR</name>
<evidence type="ECO:0000313" key="2">
    <source>
        <dbReference type="EMBL" id="KAA1064990.1"/>
    </source>
</evidence>
<accession>A0A5B0LMF0</accession>
<organism evidence="2 3">
    <name type="scientific">Puccinia graminis f. sp. tritici</name>
    <dbReference type="NCBI Taxonomy" id="56615"/>
    <lineage>
        <taxon>Eukaryota</taxon>
        <taxon>Fungi</taxon>
        <taxon>Dikarya</taxon>
        <taxon>Basidiomycota</taxon>
        <taxon>Pucciniomycotina</taxon>
        <taxon>Pucciniomycetes</taxon>
        <taxon>Pucciniales</taxon>
        <taxon>Pucciniaceae</taxon>
        <taxon>Puccinia</taxon>
    </lineage>
</organism>
<comment type="caution">
    <text evidence="2">The sequence shown here is derived from an EMBL/GenBank/DDBJ whole genome shotgun (WGS) entry which is preliminary data.</text>
</comment>
<sequence>MLFAISLSLILMVLLIQTDMAHANFLCNDKGTIRNRKATLGHCLRRVNDADLRSKSGPFLKKENAKWLMTLAPPGKKRGFTCEHVKIDGFPITREFCCRPKTKDPLVFGKNIPATQAIIDDACYRRDGPPIKGGRKKGPGH</sequence>
<dbReference type="Proteomes" id="UP000324748">
    <property type="component" value="Unassembled WGS sequence"/>
</dbReference>
<proteinExistence type="predicted"/>
<evidence type="ECO:0008006" key="4">
    <source>
        <dbReference type="Google" id="ProtNLM"/>
    </source>
</evidence>
<feature type="chain" id="PRO_5023120983" description="Secreted protein" evidence="1">
    <location>
        <begin position="24"/>
        <end position="141"/>
    </location>
</feature>
<dbReference type="OrthoDB" id="2504330at2759"/>